<dbReference type="OrthoDB" id="6197217at2"/>
<dbReference type="STRING" id="135739.BTO32_11510"/>
<organism evidence="1 2">
    <name type="scientific">Marinobacter lutaoensis</name>
    <dbReference type="NCBI Taxonomy" id="135739"/>
    <lineage>
        <taxon>Bacteria</taxon>
        <taxon>Pseudomonadati</taxon>
        <taxon>Pseudomonadota</taxon>
        <taxon>Gammaproteobacteria</taxon>
        <taxon>Pseudomonadales</taxon>
        <taxon>Marinobacteraceae</taxon>
        <taxon>Marinobacter</taxon>
    </lineage>
</organism>
<evidence type="ECO:0000313" key="2">
    <source>
        <dbReference type="Proteomes" id="UP000189339"/>
    </source>
</evidence>
<sequence>MANCYLEKLRKSAFYLKQLPEQITIPALGEGTEAEVKPLTEATIDDIAFAQQGLNCELSRIVAQIEALRRVHDMARSHGGKGADLAIEVIRQSGEVK</sequence>
<dbReference type="RefSeq" id="WP_036232635.1">
    <property type="nucleotide sequence ID" value="NZ_MSCW01000007.1"/>
</dbReference>
<proteinExistence type="predicted"/>
<reference evidence="1 2" key="1">
    <citation type="submission" date="2016-12" db="EMBL/GenBank/DDBJ databases">
        <title>Marinobacter lutaoensis whole genome sequencing.</title>
        <authorList>
            <person name="Verma A."/>
            <person name="Krishnamurthi S."/>
        </authorList>
    </citation>
    <scope>NUCLEOTIDE SEQUENCE [LARGE SCALE GENOMIC DNA]</scope>
    <source>
        <strain evidence="1 2">T5054</strain>
    </source>
</reference>
<name>A0A1V2DRN8_9GAMM</name>
<dbReference type="AlphaFoldDB" id="A0A1V2DRN8"/>
<evidence type="ECO:0000313" key="1">
    <source>
        <dbReference type="EMBL" id="ONF43302.1"/>
    </source>
</evidence>
<comment type="caution">
    <text evidence="1">The sequence shown here is derived from an EMBL/GenBank/DDBJ whole genome shotgun (WGS) entry which is preliminary data.</text>
</comment>
<dbReference type="EMBL" id="MSCW01000007">
    <property type="protein sequence ID" value="ONF43302.1"/>
    <property type="molecule type" value="Genomic_DNA"/>
</dbReference>
<dbReference type="Proteomes" id="UP000189339">
    <property type="component" value="Unassembled WGS sequence"/>
</dbReference>
<protein>
    <submittedName>
        <fullName evidence="1">Uncharacterized protein</fullName>
    </submittedName>
</protein>
<keyword evidence="2" id="KW-1185">Reference proteome</keyword>
<gene>
    <name evidence="1" type="ORF">BTO32_11510</name>
</gene>
<accession>A0A1V2DRN8</accession>